<dbReference type="RefSeq" id="WP_196987961.1">
    <property type="nucleotide sequence ID" value="NZ_JADWYS010000001.1"/>
</dbReference>
<dbReference type="InterPro" id="IPR006016">
    <property type="entry name" value="UspA"/>
</dbReference>
<protein>
    <submittedName>
        <fullName evidence="3">Universal stress protein</fullName>
    </submittedName>
</protein>
<dbReference type="CDD" id="cd00293">
    <property type="entry name" value="USP-like"/>
    <property type="match status" value="1"/>
</dbReference>
<dbReference type="SUPFAM" id="SSF52402">
    <property type="entry name" value="Adenine nucleotide alpha hydrolases-like"/>
    <property type="match status" value="1"/>
</dbReference>
<dbReference type="PANTHER" id="PTHR46268:SF15">
    <property type="entry name" value="UNIVERSAL STRESS PROTEIN HP_0031"/>
    <property type="match status" value="1"/>
</dbReference>
<dbReference type="PANTHER" id="PTHR46268">
    <property type="entry name" value="STRESS RESPONSE PROTEIN NHAX"/>
    <property type="match status" value="1"/>
</dbReference>
<evidence type="ECO:0000256" key="1">
    <source>
        <dbReference type="ARBA" id="ARBA00008791"/>
    </source>
</evidence>
<accession>A0A931H7P2</accession>
<name>A0A931H7P2_9BURK</name>
<gene>
    <name evidence="3" type="ORF">I5803_19420</name>
</gene>
<dbReference type="EMBL" id="JADWYS010000001">
    <property type="protein sequence ID" value="MBG9390209.1"/>
    <property type="molecule type" value="Genomic_DNA"/>
</dbReference>
<dbReference type="InterPro" id="IPR014729">
    <property type="entry name" value="Rossmann-like_a/b/a_fold"/>
</dbReference>
<organism evidence="3 4">
    <name type="scientific">Caenimonas aquaedulcis</name>
    <dbReference type="NCBI Taxonomy" id="2793270"/>
    <lineage>
        <taxon>Bacteria</taxon>
        <taxon>Pseudomonadati</taxon>
        <taxon>Pseudomonadota</taxon>
        <taxon>Betaproteobacteria</taxon>
        <taxon>Burkholderiales</taxon>
        <taxon>Comamonadaceae</taxon>
        <taxon>Caenimonas</taxon>
    </lineage>
</organism>
<evidence type="ECO:0000259" key="2">
    <source>
        <dbReference type="Pfam" id="PF00582"/>
    </source>
</evidence>
<sequence>MYQRILVPIDGSSTANRALTAAIELAQQSGARLRVVYVLEASFYLGGYDMYGSYTDELIKAMRTLGDSVVADGLAIAKAAGVQADCMVFDKFGERLGDAVANAARLWNADLVVVGTHGRRGIGRVMLGSGAEQIIRMSPVPVLVIRSGGDESQDNHHNPKEPS</sequence>
<dbReference type="Gene3D" id="3.40.50.620">
    <property type="entry name" value="HUPs"/>
    <property type="match status" value="1"/>
</dbReference>
<keyword evidence="4" id="KW-1185">Reference proteome</keyword>
<dbReference type="AlphaFoldDB" id="A0A931H7P2"/>
<dbReference type="Proteomes" id="UP000651050">
    <property type="component" value="Unassembled WGS sequence"/>
</dbReference>
<comment type="caution">
    <text evidence="3">The sequence shown here is derived from an EMBL/GenBank/DDBJ whole genome shotgun (WGS) entry which is preliminary data.</text>
</comment>
<dbReference type="PRINTS" id="PR01438">
    <property type="entry name" value="UNVRSLSTRESS"/>
</dbReference>
<proteinExistence type="inferred from homology"/>
<evidence type="ECO:0000313" key="3">
    <source>
        <dbReference type="EMBL" id="MBG9390209.1"/>
    </source>
</evidence>
<comment type="similarity">
    <text evidence="1">Belongs to the universal stress protein A family.</text>
</comment>
<evidence type="ECO:0000313" key="4">
    <source>
        <dbReference type="Proteomes" id="UP000651050"/>
    </source>
</evidence>
<reference evidence="3" key="1">
    <citation type="submission" date="2020-11" db="EMBL/GenBank/DDBJ databases">
        <title>Bacterial whole genome sequence for Caenimonas sp. DR4.4.</title>
        <authorList>
            <person name="Le V."/>
            <person name="Ko S.-R."/>
            <person name="Ahn C.-Y."/>
            <person name="Oh H.-M."/>
        </authorList>
    </citation>
    <scope>NUCLEOTIDE SEQUENCE</scope>
    <source>
        <strain evidence="3">DR4.4</strain>
    </source>
</reference>
<feature type="domain" description="UspA" evidence="2">
    <location>
        <begin position="1"/>
        <end position="146"/>
    </location>
</feature>
<dbReference type="Pfam" id="PF00582">
    <property type="entry name" value="Usp"/>
    <property type="match status" value="1"/>
</dbReference>
<dbReference type="InterPro" id="IPR006015">
    <property type="entry name" value="Universal_stress_UspA"/>
</dbReference>